<comment type="caution">
    <text evidence="4">The sequence shown here is derived from an EMBL/GenBank/DDBJ whole genome shotgun (WGS) entry which is preliminary data.</text>
</comment>
<dbReference type="PANTHER" id="PTHR43836:SF2">
    <property type="entry name" value="CATECHOL O-METHYLTRANSFERASE 1-RELATED"/>
    <property type="match status" value="1"/>
</dbReference>
<organism evidence="4 5">
    <name type="scientific">Candidatus Andersenbacteria bacterium RIFCSPHIGHO2_12_FULL_45_11</name>
    <dbReference type="NCBI Taxonomy" id="1797281"/>
    <lineage>
        <taxon>Bacteria</taxon>
        <taxon>Candidatus Anderseniibacteriota</taxon>
    </lineage>
</organism>
<evidence type="ECO:0008006" key="6">
    <source>
        <dbReference type="Google" id="ProtNLM"/>
    </source>
</evidence>
<evidence type="ECO:0000313" key="4">
    <source>
        <dbReference type="EMBL" id="OGY34115.1"/>
    </source>
</evidence>
<dbReference type="Gene3D" id="3.40.50.150">
    <property type="entry name" value="Vaccinia Virus protein VP39"/>
    <property type="match status" value="1"/>
</dbReference>
<dbReference type="GO" id="GO:0032259">
    <property type="term" value="P:methylation"/>
    <property type="evidence" value="ECO:0007669"/>
    <property type="project" value="UniProtKB-KW"/>
</dbReference>
<evidence type="ECO:0000256" key="1">
    <source>
        <dbReference type="ARBA" id="ARBA00022603"/>
    </source>
</evidence>
<dbReference type="Pfam" id="PF01596">
    <property type="entry name" value="Methyltransf_3"/>
    <property type="match status" value="1"/>
</dbReference>
<gene>
    <name evidence="4" type="ORF">A3D99_01820</name>
</gene>
<sequence>MESQKKYWNIDPASGALLQSLIHTHKPQNILEVGTSNGYSAILMGNVAKSYGGHIKTIEFFGERVQLARENIQKEELSETIEVLQGDALEILSRFLPLPEGELEGVGVFDFIFLDAAKEEHADYFKFAMQLMPLGGIIVADNTISHKNKLSEFFEKV</sequence>
<evidence type="ECO:0000256" key="3">
    <source>
        <dbReference type="ARBA" id="ARBA00022691"/>
    </source>
</evidence>
<proteinExistence type="predicted"/>
<protein>
    <recommendedName>
        <fullName evidence="6">Methyltransferase</fullName>
    </recommendedName>
</protein>
<reference evidence="4 5" key="1">
    <citation type="journal article" date="2016" name="Nat. Commun.">
        <title>Thousands of microbial genomes shed light on interconnected biogeochemical processes in an aquifer system.</title>
        <authorList>
            <person name="Anantharaman K."/>
            <person name="Brown C.T."/>
            <person name="Hug L.A."/>
            <person name="Sharon I."/>
            <person name="Castelle C.J."/>
            <person name="Probst A.J."/>
            <person name="Thomas B.C."/>
            <person name="Singh A."/>
            <person name="Wilkins M.J."/>
            <person name="Karaoz U."/>
            <person name="Brodie E.L."/>
            <person name="Williams K.H."/>
            <person name="Hubbard S.S."/>
            <person name="Banfield J.F."/>
        </authorList>
    </citation>
    <scope>NUCLEOTIDE SEQUENCE [LARGE SCALE GENOMIC DNA]</scope>
</reference>
<dbReference type="EMBL" id="MHHR01000022">
    <property type="protein sequence ID" value="OGY34115.1"/>
    <property type="molecule type" value="Genomic_DNA"/>
</dbReference>
<accession>A0A1G1X272</accession>
<dbReference type="GO" id="GO:0008171">
    <property type="term" value="F:O-methyltransferase activity"/>
    <property type="evidence" value="ECO:0007669"/>
    <property type="project" value="InterPro"/>
</dbReference>
<name>A0A1G1X272_9BACT</name>
<keyword evidence="3" id="KW-0949">S-adenosyl-L-methionine</keyword>
<dbReference type="PROSITE" id="PS51682">
    <property type="entry name" value="SAM_OMT_I"/>
    <property type="match status" value="1"/>
</dbReference>
<evidence type="ECO:0000313" key="5">
    <source>
        <dbReference type="Proteomes" id="UP000177528"/>
    </source>
</evidence>
<keyword evidence="2" id="KW-0808">Transferase</keyword>
<evidence type="ECO:0000256" key="2">
    <source>
        <dbReference type="ARBA" id="ARBA00022679"/>
    </source>
</evidence>
<dbReference type="SUPFAM" id="SSF53335">
    <property type="entry name" value="S-adenosyl-L-methionine-dependent methyltransferases"/>
    <property type="match status" value="1"/>
</dbReference>
<dbReference type="InterPro" id="IPR002935">
    <property type="entry name" value="SAM_O-MeTrfase"/>
</dbReference>
<dbReference type="InterPro" id="IPR029063">
    <property type="entry name" value="SAM-dependent_MTases_sf"/>
</dbReference>
<dbReference type="CDD" id="cd02440">
    <property type="entry name" value="AdoMet_MTases"/>
    <property type="match status" value="1"/>
</dbReference>
<keyword evidence="1" id="KW-0489">Methyltransferase</keyword>
<dbReference type="Proteomes" id="UP000177528">
    <property type="component" value="Unassembled WGS sequence"/>
</dbReference>
<dbReference type="PANTHER" id="PTHR43836">
    <property type="entry name" value="CATECHOL O-METHYLTRANSFERASE 1-RELATED"/>
    <property type="match status" value="1"/>
</dbReference>
<dbReference type="AlphaFoldDB" id="A0A1G1X272"/>